<dbReference type="EMBL" id="CP001643">
    <property type="protein sequence ID" value="ACU85586.1"/>
    <property type="molecule type" value="Genomic_DNA"/>
</dbReference>
<dbReference type="PATRIC" id="fig|446465.5.peg.1757"/>
<accession>C7MDC9</accession>
<protein>
    <submittedName>
        <fullName evidence="1">Uncharacterized protein</fullName>
    </submittedName>
</protein>
<dbReference type="STRING" id="446465.Bfae_17660"/>
<keyword evidence="2" id="KW-1185">Reference proteome</keyword>
<name>C7MDC9_BRAFD</name>
<dbReference type="eggNOG" id="ENOG5031DVV">
    <property type="taxonomic scope" value="Bacteria"/>
</dbReference>
<reference evidence="1 2" key="1">
    <citation type="journal article" date="2009" name="Stand. Genomic Sci.">
        <title>Complete genome sequence of Brachybacterium faecium type strain (Schefferle 6-10).</title>
        <authorList>
            <person name="Lapidus A."/>
            <person name="Pukall R."/>
            <person name="Labuttii K."/>
            <person name="Copeland A."/>
            <person name="Del Rio T.G."/>
            <person name="Nolan M."/>
            <person name="Chen F."/>
            <person name="Lucas S."/>
            <person name="Tice H."/>
            <person name="Cheng J.F."/>
            <person name="Bruce D."/>
            <person name="Goodwin L."/>
            <person name="Pitluck S."/>
            <person name="Rohde M."/>
            <person name="Goker M."/>
            <person name="Pati A."/>
            <person name="Ivanova N."/>
            <person name="Mavrommatis K."/>
            <person name="Chen A."/>
            <person name="Palaniappan K."/>
            <person name="D'haeseleer P."/>
            <person name="Chain P."/>
            <person name="Bristow J."/>
            <person name="Eisen J.A."/>
            <person name="Markowitz V."/>
            <person name="Hugenholtz P."/>
            <person name="Kyrpides N.C."/>
            <person name="Klenk H.P."/>
        </authorList>
    </citation>
    <scope>NUCLEOTIDE SEQUENCE [LARGE SCALE GENOMIC DNA]</scope>
    <source>
        <strain evidence="2">ATCC 43885 / DSM 4810 / JCM 11609 / LMG 19847 / NBRC 14762 / NCIMB 9860 / 6-10</strain>
    </source>
</reference>
<gene>
    <name evidence="1" type="ordered locus">Bfae_17660</name>
</gene>
<organism evidence="1 2">
    <name type="scientific">Brachybacterium faecium (strain ATCC 43885 / DSM 4810 / JCM 11609 / LMG 19847 / NBRC 14762 / NCIMB 9860 / 6-10)</name>
    <dbReference type="NCBI Taxonomy" id="446465"/>
    <lineage>
        <taxon>Bacteria</taxon>
        <taxon>Bacillati</taxon>
        <taxon>Actinomycetota</taxon>
        <taxon>Actinomycetes</taxon>
        <taxon>Micrococcales</taxon>
        <taxon>Dermabacteraceae</taxon>
        <taxon>Brachybacterium</taxon>
    </lineage>
</organism>
<dbReference type="OrthoDB" id="4790705at2"/>
<proteinExistence type="predicted"/>
<dbReference type="HOGENOM" id="CLU_632628_0_0_11"/>
<dbReference type="AlphaFoldDB" id="C7MDC9"/>
<dbReference type="Proteomes" id="UP000001919">
    <property type="component" value="Chromosome"/>
</dbReference>
<evidence type="ECO:0000313" key="2">
    <source>
        <dbReference type="Proteomes" id="UP000001919"/>
    </source>
</evidence>
<dbReference type="KEGG" id="bfa:Bfae_17660"/>
<sequence>MTEERETQRRERELVLSEYGTWRITAEEEAPVADEIRTLETLLRLKAEQLASPDPGLWTEDLATALLTEVMPRTVVQPREQVMDVVPTLVRFVAYLRETGRWHAESMSVGQVSGVLGALEFAALEAADDPTRRSFSTNILGYGLSLGVDLEDEDELAAFMHWYNGLPDGERLALSETGRLEAPSHPYDRAEALRAAEAQESEQSSWPWFLPEPTHSAEALQEIELAQGPQAYAGNDFVRRALTLLDHVGQGRRVTATGALGRSETAQLLTALGVDRGVRSMWDHPEIVGPWVTLRDGGWLEVEQGRVRRAAGPVPAVPADGDPEGFVEFAHAVLTAMLLGRDARDREDGGFRGMPDTAAALLVCCREEGLRMPDPTTADPAVQQDSEQIGRWMRVMHDLEQLVAIGALDRDQGRFHGSEALLVAVVALLREGD</sequence>
<evidence type="ECO:0000313" key="1">
    <source>
        <dbReference type="EMBL" id="ACU85586.1"/>
    </source>
</evidence>